<evidence type="ECO:0000256" key="1">
    <source>
        <dbReference type="SAM" id="MobiDB-lite"/>
    </source>
</evidence>
<feature type="region of interest" description="Disordered" evidence="1">
    <location>
        <begin position="211"/>
        <end position="243"/>
    </location>
</feature>
<feature type="region of interest" description="Disordered" evidence="1">
    <location>
        <begin position="53"/>
        <end position="75"/>
    </location>
</feature>
<accession>A7T1E1</accession>
<feature type="compositionally biased region" description="Low complexity" evidence="1">
    <location>
        <begin position="53"/>
        <end position="63"/>
    </location>
</feature>
<feature type="region of interest" description="Disordered" evidence="1">
    <location>
        <begin position="589"/>
        <end position="608"/>
    </location>
</feature>
<gene>
    <name evidence="2" type="ORF">NEMVEDRAFT_v1g248496</name>
</gene>
<organism evidence="2 3">
    <name type="scientific">Nematostella vectensis</name>
    <name type="common">Starlet sea anemone</name>
    <dbReference type="NCBI Taxonomy" id="45351"/>
    <lineage>
        <taxon>Eukaryota</taxon>
        <taxon>Metazoa</taxon>
        <taxon>Cnidaria</taxon>
        <taxon>Anthozoa</taxon>
        <taxon>Hexacorallia</taxon>
        <taxon>Actiniaria</taxon>
        <taxon>Edwardsiidae</taxon>
        <taxon>Nematostella</taxon>
    </lineage>
</organism>
<evidence type="ECO:0000313" key="2">
    <source>
        <dbReference type="EMBL" id="EDO30219.1"/>
    </source>
</evidence>
<dbReference type="Proteomes" id="UP000001593">
    <property type="component" value="Unassembled WGS sequence"/>
</dbReference>
<feature type="region of interest" description="Disordered" evidence="1">
    <location>
        <begin position="1"/>
        <end position="22"/>
    </location>
</feature>
<proteinExistence type="predicted"/>
<feature type="compositionally biased region" description="Polar residues" evidence="1">
    <location>
        <begin position="102"/>
        <end position="120"/>
    </location>
</feature>
<protein>
    <submittedName>
        <fullName evidence="2">Uncharacterized protein</fullName>
    </submittedName>
</protein>
<dbReference type="EMBL" id="DS470101">
    <property type="protein sequence ID" value="EDO30219.1"/>
    <property type="molecule type" value="Genomic_DNA"/>
</dbReference>
<feature type="region of interest" description="Disordered" evidence="1">
    <location>
        <begin position="89"/>
        <end position="129"/>
    </location>
</feature>
<reference evidence="2 3" key="1">
    <citation type="journal article" date="2007" name="Science">
        <title>Sea anemone genome reveals ancestral eumetazoan gene repertoire and genomic organization.</title>
        <authorList>
            <person name="Putnam N.H."/>
            <person name="Srivastava M."/>
            <person name="Hellsten U."/>
            <person name="Dirks B."/>
            <person name="Chapman J."/>
            <person name="Salamov A."/>
            <person name="Terry A."/>
            <person name="Shapiro H."/>
            <person name="Lindquist E."/>
            <person name="Kapitonov V.V."/>
            <person name="Jurka J."/>
            <person name="Genikhovich G."/>
            <person name="Grigoriev I.V."/>
            <person name="Lucas S.M."/>
            <person name="Steele R.E."/>
            <person name="Finnerty J.R."/>
            <person name="Technau U."/>
            <person name="Martindale M.Q."/>
            <person name="Rokhsar D.S."/>
        </authorList>
    </citation>
    <scope>NUCLEOTIDE SEQUENCE [LARGE SCALE GENOMIC DNA]</scope>
    <source>
        <strain evidence="3">CH2 X CH6</strain>
    </source>
</reference>
<keyword evidence="3" id="KW-1185">Reference proteome</keyword>
<evidence type="ECO:0000313" key="3">
    <source>
        <dbReference type="Proteomes" id="UP000001593"/>
    </source>
</evidence>
<dbReference type="InParanoid" id="A7T1E1"/>
<dbReference type="HOGENOM" id="CLU_429805_0_0_1"/>
<feature type="compositionally biased region" description="Basic and acidic residues" evidence="1">
    <location>
        <begin position="589"/>
        <end position="603"/>
    </location>
</feature>
<sequence>MASNSSESKYMKSVTKTLRHQRHRLQKQLEVYEKEQEKKLEEITNTQNVLARSLSEESANSSLEAKESVFPKRKSSLSTASGFSVNMRKISTSSSERKRSTYGETSFRQLSDPTQLNGKQLSSTTRRSLSTEEKSLPFVQAYPTRKQFIKSSLFVETSNSFDSKNGKLQSSEQRIDRQICLDVREFVNKKDSLLEYKIAISNQRDKFYKTGKTNSESSLSELNEKMRGFSKQRRTEKAESETSGRHIAGINNVYADEKAQTKENEKKIRRFSLQARNLSKNDGFVEESMGNLDKNEVIKSVSDITRTVLEKPRLKSINKKTVRSLSTCVLGANLNNEDTIQTQRKRSQTIDEIVSQAGRKSFSDDSTIDSKSQTTESDLLLNNYGNAWIDINTKRGSQVYLPALTSSCGMGNICKDASESGVNIDAAESCTTESDIQRNRNDFLMPASVSEVRKPNSKGWKILREMDLARLRNVNNPSPTPSSPNNQNSHIHTKLTSFRSVVLAAVSQNKLKEKEKEVKIKQISKERLSEISKPTESYIRQIMASEHAPRRKPQDSSSPRPLELRSVVRGLQGIRGLSQVVNANKMLRDHQNSRKKPVGREGMGRTTDALKNGKSLAEMMDDARKCRYLRHKDSDLL</sequence>
<dbReference type="AlphaFoldDB" id="A7T1E1"/>
<feature type="compositionally biased region" description="Basic and acidic residues" evidence="1">
    <location>
        <begin position="222"/>
        <end position="243"/>
    </location>
</feature>
<name>A7T1E1_NEMVE</name>